<dbReference type="EMBL" id="JAUCBP010000007">
    <property type="protein sequence ID" value="MDM7860321.1"/>
    <property type="molecule type" value="Genomic_DNA"/>
</dbReference>
<evidence type="ECO:0000313" key="4">
    <source>
        <dbReference type="Proteomes" id="UP001234343"/>
    </source>
</evidence>
<feature type="region of interest" description="Disordered" evidence="1">
    <location>
        <begin position="31"/>
        <end position="51"/>
    </location>
</feature>
<reference evidence="3 4" key="1">
    <citation type="submission" date="2023-06" db="EMBL/GenBank/DDBJ databases">
        <title>Alteromonas sp. ASW11-36 isolated from intertidal sand.</title>
        <authorList>
            <person name="Li Y."/>
        </authorList>
    </citation>
    <scope>NUCLEOTIDE SEQUENCE [LARGE SCALE GENOMIC DNA]</scope>
    <source>
        <strain evidence="3 4">ASW11-36</strain>
    </source>
</reference>
<name>A0ABT7SVU5_9ALTE</name>
<evidence type="ECO:0000313" key="3">
    <source>
        <dbReference type="EMBL" id="MDM7860321.1"/>
    </source>
</evidence>
<sequence>MGKFLSGLIVIGGLTTATGCTVTETIDQWLQPAEQTKAPRNRNQPDFEPPPIPAALADRYRQDSRDMLLEKRSEAGEQTLTVDTSMRDRIPTLYETQRTHKSLRDYAAQLAMALMDRAIRLNPDDLIGVVSFVDFDDELTNSNPVGNQLSEYFIGEIQQFGVSVVDFKVTESIQVGPRGDFALSRDAEHLVDQLAMDHILTGTLIYRSQGVSVNARIVELETRRVVATANVMIPDFIVAEIDPYLSQR</sequence>
<evidence type="ECO:0000259" key="2">
    <source>
        <dbReference type="Pfam" id="PF17680"/>
    </source>
</evidence>
<gene>
    <name evidence="3" type="ORF">QTP81_06910</name>
</gene>
<dbReference type="InterPro" id="IPR041215">
    <property type="entry name" value="FlgO_dom"/>
</dbReference>
<accession>A0ABT7SVU5</accession>
<comment type="caution">
    <text evidence="3">The sequence shown here is derived from an EMBL/GenBank/DDBJ whole genome shotgun (WGS) entry which is preliminary data.</text>
</comment>
<dbReference type="RefSeq" id="WP_289364626.1">
    <property type="nucleotide sequence ID" value="NZ_JAUCBP010000007.1"/>
</dbReference>
<organism evidence="3 4">
    <name type="scientific">Alteromonas arenosi</name>
    <dbReference type="NCBI Taxonomy" id="3055817"/>
    <lineage>
        <taxon>Bacteria</taxon>
        <taxon>Pseudomonadati</taxon>
        <taxon>Pseudomonadota</taxon>
        <taxon>Gammaproteobacteria</taxon>
        <taxon>Alteromonadales</taxon>
        <taxon>Alteromonadaceae</taxon>
        <taxon>Alteromonas/Salinimonas group</taxon>
        <taxon>Alteromonas</taxon>
    </lineage>
</organism>
<dbReference type="Proteomes" id="UP001234343">
    <property type="component" value="Unassembled WGS sequence"/>
</dbReference>
<dbReference type="Pfam" id="PF17680">
    <property type="entry name" value="FlgO"/>
    <property type="match status" value="1"/>
</dbReference>
<keyword evidence="4" id="KW-1185">Reference proteome</keyword>
<proteinExistence type="predicted"/>
<protein>
    <submittedName>
        <fullName evidence="3">FlgO family outer membrane protein</fullName>
    </submittedName>
</protein>
<feature type="domain" description="FlgO" evidence="2">
    <location>
        <begin position="109"/>
        <end position="235"/>
    </location>
</feature>
<dbReference type="PROSITE" id="PS51257">
    <property type="entry name" value="PROKAR_LIPOPROTEIN"/>
    <property type="match status" value="1"/>
</dbReference>
<evidence type="ECO:0000256" key="1">
    <source>
        <dbReference type="SAM" id="MobiDB-lite"/>
    </source>
</evidence>